<dbReference type="Proteomes" id="UP000235015">
    <property type="component" value="Unassembled WGS sequence"/>
</dbReference>
<evidence type="ECO:0000256" key="1">
    <source>
        <dbReference type="ARBA" id="ARBA00008791"/>
    </source>
</evidence>
<evidence type="ECO:0000313" key="4">
    <source>
        <dbReference type="Proteomes" id="UP000235015"/>
    </source>
</evidence>
<dbReference type="AlphaFoldDB" id="A0A2N6D0L7"/>
<feature type="domain" description="UspA" evidence="2">
    <location>
        <begin position="4"/>
        <end position="143"/>
    </location>
</feature>
<name>A0A2N6D0L7_9GAMM</name>
<dbReference type="RefSeq" id="WP_273437813.1">
    <property type="nucleotide sequence ID" value="NZ_PKUN01000002.1"/>
</dbReference>
<feature type="domain" description="UspA" evidence="2">
    <location>
        <begin position="202"/>
        <end position="275"/>
    </location>
</feature>
<dbReference type="InterPro" id="IPR006015">
    <property type="entry name" value="Universal_stress_UspA"/>
</dbReference>
<organism evidence="3 4">
    <name type="scientific">Sedimenticola selenatireducens</name>
    <dbReference type="NCBI Taxonomy" id="191960"/>
    <lineage>
        <taxon>Bacteria</taxon>
        <taxon>Pseudomonadati</taxon>
        <taxon>Pseudomonadota</taxon>
        <taxon>Gammaproteobacteria</taxon>
        <taxon>Chromatiales</taxon>
        <taxon>Sedimenticolaceae</taxon>
        <taxon>Sedimenticola</taxon>
    </lineage>
</organism>
<dbReference type="CDD" id="cd00293">
    <property type="entry name" value="USP-like"/>
    <property type="match status" value="1"/>
</dbReference>
<accession>A0A2N6D0L7</accession>
<comment type="caution">
    <text evidence="3">The sequence shown here is derived from an EMBL/GenBank/DDBJ whole genome shotgun (WGS) entry which is preliminary data.</text>
</comment>
<dbReference type="Pfam" id="PF00582">
    <property type="entry name" value="Usp"/>
    <property type="match status" value="2"/>
</dbReference>
<evidence type="ECO:0000313" key="3">
    <source>
        <dbReference type="EMBL" id="PLX63214.1"/>
    </source>
</evidence>
<dbReference type="Gene3D" id="3.40.50.12370">
    <property type="match status" value="1"/>
</dbReference>
<dbReference type="SUPFAM" id="SSF52402">
    <property type="entry name" value="Adenine nucleotide alpha hydrolases-like"/>
    <property type="match status" value="2"/>
</dbReference>
<protein>
    <recommendedName>
        <fullName evidence="2">UspA domain-containing protein</fullName>
    </recommendedName>
</protein>
<dbReference type="STRING" id="1111735.GCA_000428045_01330"/>
<comment type="similarity">
    <text evidence="1">Belongs to the universal stress protein A family.</text>
</comment>
<evidence type="ECO:0000259" key="2">
    <source>
        <dbReference type="Pfam" id="PF00582"/>
    </source>
</evidence>
<dbReference type="PANTHER" id="PTHR46268:SF15">
    <property type="entry name" value="UNIVERSAL STRESS PROTEIN HP_0031"/>
    <property type="match status" value="1"/>
</dbReference>
<gene>
    <name evidence="3" type="ORF">C0630_03430</name>
</gene>
<dbReference type="InterPro" id="IPR006016">
    <property type="entry name" value="UspA"/>
</dbReference>
<proteinExistence type="inferred from homology"/>
<dbReference type="PRINTS" id="PR01438">
    <property type="entry name" value="UNVRSLSTRESS"/>
</dbReference>
<sequence>MALKDILVHIDDTPQCDKRVKIAIQLAKQNKAGLTALFARADPGLKGFEPNMAKRHQAHEALSEQIHGKYAKLAEKAGVELVWITAKLPSNLEQLMNQVIQQTQQADMIIVGQYDEKSASGSIPEEMPEHLVLESGRPVLIIPYAGDFKTVGKKAVVAWTPGRESVRALNDAIPLMTEEKKVKVIAINQKKKDKRPSGVTVDQAAAHLARHGIKVESDQFSTRGVDEGNLILNCLSDERADLLVMGAYGHHRLRQLILGGVTQKIFEHMTTPVLMSH</sequence>
<reference evidence="3 4" key="1">
    <citation type="submission" date="2017-11" db="EMBL/GenBank/DDBJ databases">
        <title>Genome-resolved metagenomics identifies genetic mobility, metabolic interactions, and unexpected diversity in perchlorate-reducing communities.</title>
        <authorList>
            <person name="Barnum T.P."/>
            <person name="Figueroa I.A."/>
            <person name="Carlstrom C.I."/>
            <person name="Lucas L.N."/>
            <person name="Engelbrektson A.L."/>
            <person name="Coates J.D."/>
        </authorList>
    </citation>
    <scope>NUCLEOTIDE SEQUENCE [LARGE SCALE GENOMIC DNA]</scope>
    <source>
        <strain evidence="3">BM301</strain>
    </source>
</reference>
<dbReference type="EMBL" id="PKUN01000002">
    <property type="protein sequence ID" value="PLX63214.1"/>
    <property type="molecule type" value="Genomic_DNA"/>
</dbReference>
<dbReference type="PANTHER" id="PTHR46268">
    <property type="entry name" value="STRESS RESPONSE PROTEIN NHAX"/>
    <property type="match status" value="1"/>
</dbReference>